<dbReference type="SUPFAM" id="SSF53850">
    <property type="entry name" value="Periplasmic binding protein-like II"/>
    <property type="match status" value="1"/>
</dbReference>
<organism evidence="1">
    <name type="scientific">marine sediment metagenome</name>
    <dbReference type="NCBI Taxonomy" id="412755"/>
    <lineage>
        <taxon>unclassified sequences</taxon>
        <taxon>metagenomes</taxon>
        <taxon>ecological metagenomes</taxon>
    </lineage>
</organism>
<dbReference type="AlphaFoldDB" id="X1TT65"/>
<reference evidence="1" key="1">
    <citation type="journal article" date="2014" name="Front. Microbiol.">
        <title>High frequency of phylogenetically diverse reductive dehalogenase-homologous genes in deep subseafloor sedimentary metagenomes.</title>
        <authorList>
            <person name="Kawai M."/>
            <person name="Futagami T."/>
            <person name="Toyoda A."/>
            <person name="Takaki Y."/>
            <person name="Nishi S."/>
            <person name="Hori S."/>
            <person name="Arai W."/>
            <person name="Tsubouchi T."/>
            <person name="Morono Y."/>
            <person name="Uchiyama I."/>
            <person name="Ito T."/>
            <person name="Fujiyama A."/>
            <person name="Inagaki F."/>
            <person name="Takami H."/>
        </authorList>
    </citation>
    <scope>NUCLEOTIDE SEQUENCE</scope>
    <source>
        <strain evidence="1">Expedition CK06-06</strain>
    </source>
</reference>
<gene>
    <name evidence="1" type="ORF">S12H4_43509</name>
</gene>
<sequence>ITEEMEKLGAELIDGKWLYNGEPVELKFVIRIEDLRLEIGDYVSDLLEDIGFVVDRMYKTSAEASPLWLRGNPADGEWHFYTGAWVSTVISRDEGDNFDFFYTDRGLPFPLYMAYETAPAFYEVAGRLGRGDYASIEERAELFRQALEFSMVDSVRVFLVNRVGFAPRRAEIAVAADLAGGISGAFLWALTSRFEEEGVPVVGGTLKVAMPTLLPEPWNPLAGSNWIYDMTYIRATADWGKMWDPFTGLHWPQRIERA</sequence>
<accession>X1TT65</accession>
<evidence type="ECO:0008006" key="2">
    <source>
        <dbReference type="Google" id="ProtNLM"/>
    </source>
</evidence>
<dbReference type="Gene3D" id="3.10.105.10">
    <property type="entry name" value="Dipeptide-binding Protein, Domain 3"/>
    <property type="match status" value="1"/>
</dbReference>
<protein>
    <recommendedName>
        <fullName evidence="2">Solute-binding protein family 5 domain-containing protein</fullName>
    </recommendedName>
</protein>
<name>X1TT65_9ZZZZ</name>
<feature type="non-terminal residue" evidence="1">
    <location>
        <position position="1"/>
    </location>
</feature>
<evidence type="ECO:0000313" key="1">
    <source>
        <dbReference type="EMBL" id="GAJ08444.1"/>
    </source>
</evidence>
<comment type="caution">
    <text evidence="1">The sequence shown here is derived from an EMBL/GenBank/DDBJ whole genome shotgun (WGS) entry which is preliminary data.</text>
</comment>
<proteinExistence type="predicted"/>
<feature type="non-terminal residue" evidence="1">
    <location>
        <position position="258"/>
    </location>
</feature>
<dbReference type="EMBL" id="BARW01026710">
    <property type="protein sequence ID" value="GAJ08444.1"/>
    <property type="molecule type" value="Genomic_DNA"/>
</dbReference>